<dbReference type="Proteomes" id="UP001250662">
    <property type="component" value="Unassembled WGS sequence"/>
</dbReference>
<evidence type="ECO:0000313" key="2">
    <source>
        <dbReference type="EMBL" id="MDT0621159.1"/>
    </source>
</evidence>
<feature type="domain" description="Zinc-ribbon 15" evidence="1">
    <location>
        <begin position="21"/>
        <end position="69"/>
    </location>
</feature>
<keyword evidence="3" id="KW-1185">Reference proteome</keyword>
<dbReference type="RefSeq" id="WP_311387317.1">
    <property type="nucleotide sequence ID" value="NZ_JAVRHU010000001.1"/>
</dbReference>
<accession>A0ABU3BG85</accession>
<sequence length="79" mass="9348">MILFFGTKRGKRSIQKLHNVSCLYCTQNDTLTAVSQPNYFHLFWIPLIKIGTSRYAECSHCKRVYYKEEFSTEMEKAFV</sequence>
<evidence type="ECO:0000259" key="1">
    <source>
        <dbReference type="Pfam" id="PF17032"/>
    </source>
</evidence>
<proteinExistence type="predicted"/>
<dbReference type="EMBL" id="JAVRHU010000001">
    <property type="protein sequence ID" value="MDT0621159.1"/>
    <property type="molecule type" value="Genomic_DNA"/>
</dbReference>
<reference evidence="2 3" key="1">
    <citation type="submission" date="2023-09" db="EMBL/GenBank/DDBJ databases">
        <authorList>
            <person name="Rey-Velasco X."/>
        </authorList>
    </citation>
    <scope>NUCLEOTIDE SEQUENCE [LARGE SCALE GENOMIC DNA]</scope>
    <source>
        <strain evidence="2 3">P007</strain>
    </source>
</reference>
<protein>
    <submittedName>
        <fullName evidence="2">Zinc-ribbon domain-containing protein</fullName>
    </submittedName>
</protein>
<name>A0ABU3BG85_9FLAO</name>
<comment type="caution">
    <text evidence="2">The sequence shown here is derived from an EMBL/GenBank/DDBJ whole genome shotgun (WGS) entry which is preliminary data.</text>
</comment>
<gene>
    <name evidence="2" type="ORF">RM520_05960</name>
</gene>
<dbReference type="Pfam" id="PF17032">
    <property type="entry name" value="Zn_ribbon_15"/>
    <property type="match status" value="1"/>
</dbReference>
<evidence type="ECO:0000313" key="3">
    <source>
        <dbReference type="Proteomes" id="UP001250662"/>
    </source>
</evidence>
<organism evidence="2 3">
    <name type="scientific">Croceitalea vernalis</name>
    <dbReference type="NCBI Taxonomy" id="3075599"/>
    <lineage>
        <taxon>Bacteria</taxon>
        <taxon>Pseudomonadati</taxon>
        <taxon>Bacteroidota</taxon>
        <taxon>Flavobacteriia</taxon>
        <taxon>Flavobacteriales</taxon>
        <taxon>Flavobacteriaceae</taxon>
        <taxon>Croceitalea</taxon>
    </lineage>
</organism>
<dbReference type="InterPro" id="IPR031493">
    <property type="entry name" value="Zinc_ribbon_15"/>
</dbReference>